<feature type="compositionally biased region" description="Polar residues" evidence="1">
    <location>
        <begin position="197"/>
        <end position="215"/>
    </location>
</feature>
<dbReference type="SMART" id="SM00293">
    <property type="entry name" value="PWWP"/>
    <property type="match status" value="1"/>
</dbReference>
<dbReference type="Gene3D" id="2.30.30.140">
    <property type="match status" value="1"/>
</dbReference>
<dbReference type="AlphaFoldDB" id="A0A9W9YGW7"/>
<feature type="compositionally biased region" description="Polar residues" evidence="1">
    <location>
        <begin position="46"/>
        <end position="59"/>
    </location>
</feature>
<feature type="domain" description="PWWP" evidence="2">
    <location>
        <begin position="277"/>
        <end position="341"/>
    </location>
</feature>
<feature type="compositionally biased region" description="Basic and acidic residues" evidence="1">
    <location>
        <begin position="186"/>
        <end position="196"/>
    </location>
</feature>
<proteinExistence type="predicted"/>
<dbReference type="CDD" id="cd20140">
    <property type="entry name" value="PWWP_PWWP2"/>
    <property type="match status" value="1"/>
</dbReference>
<evidence type="ECO:0000259" key="2">
    <source>
        <dbReference type="PROSITE" id="PS50812"/>
    </source>
</evidence>
<comment type="caution">
    <text evidence="3">The sequence shown here is derived from an EMBL/GenBank/DDBJ whole genome shotgun (WGS) entry which is preliminary data.</text>
</comment>
<protein>
    <submittedName>
        <fullName evidence="3">Chromatin binding</fullName>
    </submittedName>
</protein>
<evidence type="ECO:0000256" key="1">
    <source>
        <dbReference type="SAM" id="MobiDB-lite"/>
    </source>
</evidence>
<dbReference type="Proteomes" id="UP001163046">
    <property type="component" value="Unassembled WGS sequence"/>
</dbReference>
<dbReference type="PANTHER" id="PTHR16112:SF22">
    <property type="entry name" value="PWWP DOMAIN-CONTAINING 2B"/>
    <property type="match status" value="1"/>
</dbReference>
<dbReference type="GO" id="GO:0005634">
    <property type="term" value="C:nucleus"/>
    <property type="evidence" value="ECO:0007669"/>
    <property type="project" value="TreeGrafter"/>
</dbReference>
<accession>A0A9W9YGW7</accession>
<feature type="region of interest" description="Disordered" evidence="1">
    <location>
        <begin position="158"/>
        <end position="215"/>
    </location>
</feature>
<dbReference type="GO" id="GO:0003682">
    <property type="term" value="F:chromatin binding"/>
    <property type="evidence" value="ECO:0007669"/>
    <property type="project" value="TreeGrafter"/>
</dbReference>
<gene>
    <name evidence="3" type="primary">PWWP2A</name>
    <name evidence="3" type="ORF">OS493_011700</name>
</gene>
<dbReference type="Pfam" id="PF00855">
    <property type="entry name" value="PWWP"/>
    <property type="match status" value="1"/>
</dbReference>
<feature type="compositionally biased region" description="Basic and acidic residues" evidence="1">
    <location>
        <begin position="7"/>
        <end position="35"/>
    </location>
</feature>
<evidence type="ECO:0000313" key="3">
    <source>
        <dbReference type="EMBL" id="KAJ7336497.1"/>
    </source>
</evidence>
<dbReference type="EMBL" id="MU827782">
    <property type="protein sequence ID" value="KAJ7336497.1"/>
    <property type="molecule type" value="Genomic_DNA"/>
</dbReference>
<dbReference type="SUPFAM" id="SSF63748">
    <property type="entry name" value="Tudor/PWWP/MBT"/>
    <property type="match status" value="1"/>
</dbReference>
<reference evidence="3" key="1">
    <citation type="submission" date="2023-01" db="EMBL/GenBank/DDBJ databases">
        <title>Genome assembly of the deep-sea coral Lophelia pertusa.</title>
        <authorList>
            <person name="Herrera S."/>
            <person name="Cordes E."/>
        </authorList>
    </citation>
    <scope>NUCLEOTIDE SEQUENCE</scope>
    <source>
        <strain evidence="3">USNM1676648</strain>
        <tissue evidence="3">Polyp</tissue>
    </source>
</reference>
<dbReference type="GO" id="GO:0010369">
    <property type="term" value="C:chromocenter"/>
    <property type="evidence" value="ECO:0007669"/>
    <property type="project" value="TreeGrafter"/>
</dbReference>
<organism evidence="3 4">
    <name type="scientific">Desmophyllum pertusum</name>
    <dbReference type="NCBI Taxonomy" id="174260"/>
    <lineage>
        <taxon>Eukaryota</taxon>
        <taxon>Metazoa</taxon>
        <taxon>Cnidaria</taxon>
        <taxon>Anthozoa</taxon>
        <taxon>Hexacorallia</taxon>
        <taxon>Scleractinia</taxon>
        <taxon>Caryophylliina</taxon>
        <taxon>Caryophylliidae</taxon>
        <taxon>Desmophyllum</taxon>
    </lineage>
</organism>
<dbReference type="PANTHER" id="PTHR16112">
    <property type="entry name" value="METHYL-CPG BINDING PROTEIN, DROSOPHILA"/>
    <property type="match status" value="1"/>
</dbReference>
<sequence>MTGVHKNINDNKDQNQEKQPDPKTRVDENKDDTISERTVPIKEGSVPNTLTDDSESGATTCLHDIAGESSITPQCGIQKDFERKTMDENSVSIAGENSNTSQCGIQNDFETKTMNKNSVSIAGEDSNTPQCGIQKDFERKTMNENSVSSDNAERMEIQKSMPENVTIKRSARISEKRANTLQTQPKSEKLGHEKSSAESNETKTVGQDSSQVNTVSKTLSHNISNQPAKREMASTILTQQNPLKHKSTTSSTKYTQRMSWILQPQKAPVDNINPVSVNDIVWGKVHGHPWWPGRVLAISGIRNEESSNQLDRDAHVSWFGSNTSSIMRVHGLQLFLPYFDKRHKRHKKGYYRLAVRQAQEALQVTAVKDR</sequence>
<dbReference type="OrthoDB" id="5964980at2759"/>
<dbReference type="InterPro" id="IPR000313">
    <property type="entry name" value="PWWP_dom"/>
</dbReference>
<evidence type="ECO:0000313" key="4">
    <source>
        <dbReference type="Proteomes" id="UP001163046"/>
    </source>
</evidence>
<keyword evidence="4" id="KW-1185">Reference proteome</keyword>
<name>A0A9W9YGW7_9CNID</name>
<feature type="region of interest" description="Disordered" evidence="1">
    <location>
        <begin position="1"/>
        <end position="59"/>
    </location>
</feature>
<dbReference type="PROSITE" id="PS50812">
    <property type="entry name" value="PWWP"/>
    <property type="match status" value="1"/>
</dbReference>